<evidence type="ECO:0000313" key="1">
    <source>
        <dbReference type="EMBL" id="ADI22693.1"/>
    </source>
</evidence>
<reference evidence="1" key="1">
    <citation type="submission" date="2010-01" db="EMBL/GenBank/DDBJ databases">
        <title>Genome fragments of uncultured bacteria from the North Pacific subtropical Gyre.</title>
        <authorList>
            <person name="Pham V.D."/>
            <person name="Delong E.F."/>
        </authorList>
    </citation>
    <scope>NUCLEOTIDE SEQUENCE</scope>
</reference>
<dbReference type="EMBL" id="GU567994">
    <property type="protein sequence ID" value="ADI22693.1"/>
    <property type="molecule type" value="Genomic_DNA"/>
</dbReference>
<protein>
    <submittedName>
        <fullName evidence="1">Uncharacterized protein</fullName>
    </submittedName>
</protein>
<accession>E7C5G9</accession>
<proteinExistence type="predicted"/>
<name>E7C5G9_9PROT</name>
<sequence>MVVHTPVGDKFCGQRGAHQLHKSRGMTKLAEFRTAPCPMCRNGTKTDLEEPRPIKRPELPQQYIIQQVYDISEKELG</sequence>
<dbReference type="AlphaFoldDB" id="E7C5G9"/>
<organism evidence="1">
    <name type="scientific">uncultured Rhodospirillales bacterium HF0500_23A22</name>
    <dbReference type="NCBI Taxonomy" id="723611"/>
    <lineage>
        <taxon>Bacteria</taxon>
        <taxon>Pseudomonadati</taxon>
        <taxon>Pseudomonadota</taxon>
        <taxon>Alphaproteobacteria</taxon>
        <taxon>Rhodospirillales</taxon>
        <taxon>environmental samples</taxon>
    </lineage>
</organism>